<dbReference type="AlphaFoldDB" id="L2GSA3"/>
<evidence type="ECO:0000313" key="2">
    <source>
        <dbReference type="EMBL" id="ELA46541.1"/>
    </source>
</evidence>
<name>L2GSA3_VAVCU</name>
<dbReference type="InParanoid" id="L2GSA3"/>
<dbReference type="EMBL" id="GL877441">
    <property type="protein sequence ID" value="ELA46541.1"/>
    <property type="molecule type" value="Genomic_DNA"/>
</dbReference>
<keyword evidence="1" id="KW-0812">Transmembrane</keyword>
<dbReference type="GeneID" id="19879843"/>
<reference evidence="3" key="1">
    <citation type="submission" date="2011-03" db="EMBL/GenBank/DDBJ databases">
        <title>The genome sequence of Vavraia culicis strain floridensis.</title>
        <authorList>
            <consortium name="The Broad Institute Genome Sequencing Platform"/>
            <person name="Cuomo C."/>
            <person name="Becnel J."/>
            <person name="Sanscrainte N."/>
            <person name="Young S.K."/>
            <person name="Zeng Q."/>
            <person name="Gargeya S."/>
            <person name="Fitzgerald M."/>
            <person name="Haas B."/>
            <person name="Abouelleil A."/>
            <person name="Alvarado L."/>
            <person name="Arachchi H.M."/>
            <person name="Berlin A."/>
            <person name="Chapman S.B."/>
            <person name="Gearin G."/>
            <person name="Goldberg J."/>
            <person name="Griggs A."/>
            <person name="Gujja S."/>
            <person name="Hansen M."/>
            <person name="Heiman D."/>
            <person name="Howarth C."/>
            <person name="Larimer J."/>
            <person name="Lui A."/>
            <person name="MacDonald P.J.P."/>
            <person name="McCowen C."/>
            <person name="Montmayeur A."/>
            <person name="Murphy C."/>
            <person name="Neiman D."/>
            <person name="Pearson M."/>
            <person name="Priest M."/>
            <person name="Roberts A."/>
            <person name="Saif S."/>
            <person name="Shea T."/>
            <person name="Sisk P."/>
            <person name="Stolte C."/>
            <person name="Sykes S."/>
            <person name="Wortman J."/>
            <person name="Nusbaum C."/>
            <person name="Birren B."/>
        </authorList>
    </citation>
    <scope>NUCLEOTIDE SEQUENCE [LARGE SCALE GENOMIC DNA]</scope>
    <source>
        <strain evidence="3">floridensis</strain>
    </source>
</reference>
<gene>
    <name evidence="2" type="ORF">VCUG_01974</name>
</gene>
<dbReference type="VEuPathDB" id="MicrosporidiaDB:VCUG_01974"/>
<keyword evidence="1" id="KW-0472">Membrane</keyword>
<keyword evidence="3" id="KW-1185">Reference proteome</keyword>
<dbReference type="Proteomes" id="UP000011081">
    <property type="component" value="Unassembled WGS sequence"/>
</dbReference>
<dbReference type="HOGENOM" id="CLU_947319_0_0_1"/>
<feature type="transmembrane region" description="Helical" evidence="1">
    <location>
        <begin position="6"/>
        <end position="26"/>
    </location>
</feature>
<dbReference type="RefSeq" id="XP_008074989.1">
    <property type="nucleotide sequence ID" value="XM_008076798.1"/>
</dbReference>
<protein>
    <submittedName>
        <fullName evidence="2">Uncharacterized protein</fullName>
    </submittedName>
</protein>
<organism evidence="2 3">
    <name type="scientific">Vavraia culicis (isolate floridensis)</name>
    <name type="common">Microsporidian parasite</name>
    <dbReference type="NCBI Taxonomy" id="948595"/>
    <lineage>
        <taxon>Eukaryota</taxon>
        <taxon>Fungi</taxon>
        <taxon>Fungi incertae sedis</taxon>
        <taxon>Microsporidia</taxon>
        <taxon>Pleistophoridae</taxon>
        <taxon>Vavraia</taxon>
    </lineage>
</organism>
<accession>L2GSA3</accession>
<keyword evidence="1" id="KW-1133">Transmembrane helix</keyword>
<proteinExistence type="predicted"/>
<sequence>MRNNVLILLLVAVVAIALLGIAGYFITRRSKTTPSKGIKLGNGAIEGETAEKLAKSAFSALSSHTSYGPAVSNNTPSGQNGNVASVATSIWSEIDGTTTGNAKVDSHLEDIIRAIQTGNGQRLNEKLKSLSESDIEEIMNGILDMVKESPTVKKNLCFGWSSANASPSPSTNLIWTFALLQHKSTFSTFQQSIDAYLSNEQINKKLVAYPIFCIGYIYGKTSGVVLDEQIKVQDRVYLLKGVILIGGGSYYESSMVLVKHGRNYLRVDSEPEKNVNFGEECSRHPLALTFYEIH</sequence>
<evidence type="ECO:0000256" key="1">
    <source>
        <dbReference type="SAM" id="Phobius"/>
    </source>
</evidence>
<evidence type="ECO:0000313" key="3">
    <source>
        <dbReference type="Proteomes" id="UP000011081"/>
    </source>
</evidence>